<dbReference type="InterPro" id="IPR000682">
    <property type="entry name" value="PCMT"/>
</dbReference>
<reference evidence="4 5" key="1">
    <citation type="submission" date="2017-08" db="EMBL/GenBank/DDBJ databases">
        <title>Infants hospitalized years apart are colonized by the same room-sourced microbial strains.</title>
        <authorList>
            <person name="Brooks B."/>
            <person name="Olm M.R."/>
            <person name="Firek B.A."/>
            <person name="Baker R."/>
            <person name="Thomas B.C."/>
            <person name="Morowitz M.J."/>
            <person name="Banfield J.F."/>
        </authorList>
    </citation>
    <scope>NUCLEOTIDE SEQUENCE [LARGE SCALE GENOMIC DNA]</scope>
    <source>
        <strain evidence="4">S2_005_003_R2_43</strain>
    </source>
</reference>
<comment type="caution">
    <text evidence="4">The sequence shown here is derived from an EMBL/GenBank/DDBJ whole genome shotgun (WGS) entry which is preliminary data.</text>
</comment>
<dbReference type="GO" id="GO:0005737">
    <property type="term" value="C:cytoplasm"/>
    <property type="evidence" value="ECO:0007669"/>
    <property type="project" value="TreeGrafter"/>
</dbReference>
<dbReference type="Proteomes" id="UP000249577">
    <property type="component" value="Unassembled WGS sequence"/>
</dbReference>
<comment type="similarity">
    <text evidence="1">Belongs to the methyltransferase superfamily. L-isoaspartyl/D-aspartyl protein methyltransferase family.</text>
</comment>
<dbReference type="PANTHER" id="PTHR11579:SF18">
    <property type="entry name" value="PROTEIN-L-ISOASPARTATE O-METHYLTRANSFERASE"/>
    <property type="match status" value="1"/>
</dbReference>
<dbReference type="SUPFAM" id="SSF53335">
    <property type="entry name" value="S-adenosyl-L-methionine-dependent methyltransferases"/>
    <property type="match status" value="1"/>
</dbReference>
<dbReference type="Gene3D" id="3.40.50.150">
    <property type="entry name" value="Vaccinia Virus protein VP39"/>
    <property type="match status" value="1"/>
</dbReference>
<dbReference type="EMBL" id="QFPN01000005">
    <property type="protein sequence ID" value="PZQ15013.1"/>
    <property type="molecule type" value="Genomic_DNA"/>
</dbReference>
<evidence type="ECO:0000256" key="3">
    <source>
        <dbReference type="ARBA" id="ARBA00030757"/>
    </source>
</evidence>
<dbReference type="InterPro" id="IPR029063">
    <property type="entry name" value="SAM-dependent_MTases_sf"/>
</dbReference>
<accession>A0A2W5MC60</accession>
<dbReference type="Pfam" id="PF01135">
    <property type="entry name" value="PCMT"/>
    <property type="match status" value="1"/>
</dbReference>
<dbReference type="PANTHER" id="PTHR11579">
    <property type="entry name" value="PROTEIN-L-ISOASPARTATE O-METHYLTRANSFERASE"/>
    <property type="match status" value="1"/>
</dbReference>
<sequence length="214" mass="22608">MTDFERLRLGMVDGQIRTADVTDHRVLAAFLSVPRESFVPDARRDLAYLDARVPLGPIGRAMLEPMTLAKLIQLADVQPGERALVVGCGYGYAAAILAELGAAVTALEQDPELTVEALARLSGRATVVEGPLVDGAPAEAPFDLIFCDGAIVTGLERLAAQLAPHGRMVAPAGEGRPQRATVFRRNGEALAATTFFDVSAPVLPGFAPAEVFAF</sequence>
<dbReference type="AlphaFoldDB" id="A0A2W5MC60"/>
<dbReference type="GO" id="GO:0004719">
    <property type="term" value="F:protein-L-isoaspartate (D-aspartate) O-methyltransferase activity"/>
    <property type="evidence" value="ECO:0007669"/>
    <property type="project" value="InterPro"/>
</dbReference>
<gene>
    <name evidence="4" type="ORF">DI565_11295</name>
</gene>
<name>A0A2W5MC60_ANCNO</name>
<protein>
    <recommendedName>
        <fullName evidence="2">Protein-L-isoaspartate O-methyltransferase</fullName>
    </recommendedName>
    <alternativeName>
        <fullName evidence="3">Protein L-isoaspartyl methyltransferase</fullName>
    </alternativeName>
</protein>
<evidence type="ECO:0000313" key="4">
    <source>
        <dbReference type="EMBL" id="PZQ15013.1"/>
    </source>
</evidence>
<evidence type="ECO:0000313" key="5">
    <source>
        <dbReference type="Proteomes" id="UP000249577"/>
    </source>
</evidence>
<organism evidence="4 5">
    <name type="scientific">Ancylobacter novellus</name>
    <name type="common">Thiobacillus novellus</name>
    <dbReference type="NCBI Taxonomy" id="921"/>
    <lineage>
        <taxon>Bacteria</taxon>
        <taxon>Pseudomonadati</taxon>
        <taxon>Pseudomonadota</taxon>
        <taxon>Alphaproteobacteria</taxon>
        <taxon>Hyphomicrobiales</taxon>
        <taxon>Xanthobacteraceae</taxon>
        <taxon>Ancylobacter</taxon>
    </lineage>
</organism>
<evidence type="ECO:0000256" key="2">
    <source>
        <dbReference type="ARBA" id="ARBA00013346"/>
    </source>
</evidence>
<dbReference type="CDD" id="cd02440">
    <property type="entry name" value="AdoMet_MTases"/>
    <property type="match status" value="1"/>
</dbReference>
<proteinExistence type="inferred from homology"/>
<evidence type="ECO:0000256" key="1">
    <source>
        <dbReference type="ARBA" id="ARBA00005369"/>
    </source>
</evidence>